<evidence type="ECO:0008006" key="3">
    <source>
        <dbReference type="Google" id="ProtNLM"/>
    </source>
</evidence>
<accession>Q483D9</accession>
<evidence type="ECO:0000313" key="2">
    <source>
        <dbReference type="Proteomes" id="UP000000547"/>
    </source>
</evidence>
<dbReference type="RefSeq" id="WP_011042922.1">
    <property type="nucleotide sequence ID" value="NC_003910.7"/>
</dbReference>
<evidence type="ECO:0000313" key="1">
    <source>
        <dbReference type="EMBL" id="AAZ28036.1"/>
    </source>
</evidence>
<reference evidence="1" key="1">
    <citation type="journal article" date="2005" name="Proc. Natl. Acad. Sci. U.S.A.">
        <title>The psychrophilic lifestyle as revealed by the genome sequence of Colwellia psychrerythraea 34H through genomic and proteomic analyses.</title>
        <authorList>
            <person name="Methe B.A."/>
            <person name="Nelson K.E."/>
            <person name="Deming J.W."/>
            <person name="Momen B."/>
            <person name="Melamud E."/>
            <person name="Zhang X."/>
            <person name="Moult J."/>
            <person name="Madupu R."/>
            <person name="Nelson W.C."/>
            <person name="Dodson R.J."/>
            <person name="Brinkac L.M."/>
            <person name="Daugherty S.C."/>
            <person name="Durkin A.S."/>
            <person name="DeBoy R.T."/>
            <person name="Kolonay J.F."/>
            <person name="Sullivan S.A."/>
            <person name="Zhou L."/>
            <person name="Davidsen T.M."/>
            <person name="Wu M."/>
            <person name="Huston A.L."/>
            <person name="Lewis M."/>
            <person name="Weaver B."/>
            <person name="Weidman J.F."/>
            <person name="Khouri H."/>
            <person name="Utterback T.R."/>
            <person name="Feldblyum T.V."/>
            <person name="Fraser C.M."/>
        </authorList>
    </citation>
    <scope>NUCLEOTIDE SEQUENCE [LARGE SCALE GENOMIC DNA]</scope>
    <source>
        <strain evidence="1">34H</strain>
    </source>
</reference>
<proteinExistence type="predicted"/>
<dbReference type="EMBL" id="CP000083">
    <property type="protein sequence ID" value="AAZ28036.1"/>
    <property type="molecule type" value="Genomic_DNA"/>
</dbReference>
<dbReference type="SUPFAM" id="SSF56059">
    <property type="entry name" value="Glutathione synthetase ATP-binding domain-like"/>
    <property type="match status" value="1"/>
</dbReference>
<protein>
    <recommendedName>
        <fullName evidence="3">ATP-grasp domain-containing protein</fullName>
    </recommendedName>
</protein>
<gene>
    <name evidence="1" type="ordered locus">CPS_2101</name>
</gene>
<dbReference type="KEGG" id="cps:CPS_2101"/>
<dbReference type="HOGENOM" id="CLU_843662_0_0_6"/>
<dbReference type="STRING" id="167879.CPS_2101"/>
<sequence length="332" mass="37945">MNRKVNIIEHEGFVGQGLYPWDSLDKGLIIKYFYDFDVDAVFVCLDELECTDISTESVFFTGSFQNSCLKKILEDKAYFIESQGATIIPRYELLLAHENKGFQSLMKKRLGCDDLNEQYLSSDAASFDKNTVYKESAGAGSHGVFISKDSKGFYKKKQKVELMNSQLNRLIKSSKLWIKQNLLNGWRFNTSMAKYAYNSTPLVLQDFVPDLECDYKVLIFGELFFVLKRGVKKGDFRASGSSLFEAVSECPFEILDKSKNFFTSLNTPYASLDIVISKGKAFVIEFQCAHFGPYTYQTAQVVYKECEGGWKTLPWVSRPLEWIYAKSVCDFL</sequence>
<dbReference type="AlphaFoldDB" id="Q483D9"/>
<name>Q483D9_COLP3</name>
<organism evidence="1 2">
    <name type="scientific">Colwellia psychrerythraea (strain 34H / ATCC BAA-681)</name>
    <name type="common">Vibrio psychroerythus</name>
    <dbReference type="NCBI Taxonomy" id="167879"/>
    <lineage>
        <taxon>Bacteria</taxon>
        <taxon>Pseudomonadati</taxon>
        <taxon>Pseudomonadota</taxon>
        <taxon>Gammaproteobacteria</taxon>
        <taxon>Alteromonadales</taxon>
        <taxon>Colwelliaceae</taxon>
        <taxon>Colwellia</taxon>
    </lineage>
</organism>
<dbReference type="Proteomes" id="UP000000547">
    <property type="component" value="Chromosome"/>
</dbReference>